<sequence length="294" mass="32382">MVTADNLNLDVLELIFLYLYGNDLSSVALVKKSFFAAVIPRLYRKIIFRLSHAKRYPQVMSPFQAILAHPALSTHVRCVGIIFSPGPARSFTGPSEASSPGYPVLDDVLFSTTSSILDSESHSIFSPSLISFVMRLPDLKITVGKELIEQLVTLQGSTLQSIAFVDCGVSQDSVLTIVTSCPNLQHFELPVSLKEGVFAFGNAIAKTTNLQTLIDTEIHSSHGHGPNVGLTQENARFFMKRVPSLRRIISGNRAWNWESKAPSGLVELSLERLPAYSSGTYWFMPRDVTGFSMN</sequence>
<gene>
    <name evidence="1" type="ORF">BDP27DRAFT_1412473</name>
</gene>
<proteinExistence type="predicted"/>
<evidence type="ECO:0008006" key="3">
    <source>
        <dbReference type="Google" id="ProtNLM"/>
    </source>
</evidence>
<dbReference type="EMBL" id="JADNRY010000001">
    <property type="protein sequence ID" value="KAF9078499.1"/>
    <property type="molecule type" value="Genomic_DNA"/>
</dbReference>
<reference evidence="1" key="1">
    <citation type="submission" date="2020-11" db="EMBL/GenBank/DDBJ databases">
        <authorList>
            <consortium name="DOE Joint Genome Institute"/>
            <person name="Ahrendt S."/>
            <person name="Riley R."/>
            <person name="Andreopoulos W."/>
            <person name="Labutti K."/>
            <person name="Pangilinan J."/>
            <person name="Ruiz-Duenas F.J."/>
            <person name="Barrasa J.M."/>
            <person name="Sanchez-Garcia M."/>
            <person name="Camarero S."/>
            <person name="Miyauchi S."/>
            <person name="Serrano A."/>
            <person name="Linde D."/>
            <person name="Babiker R."/>
            <person name="Drula E."/>
            <person name="Ayuso-Fernandez I."/>
            <person name="Pacheco R."/>
            <person name="Padilla G."/>
            <person name="Ferreira P."/>
            <person name="Barriuso J."/>
            <person name="Kellner H."/>
            <person name="Castanera R."/>
            <person name="Alfaro M."/>
            <person name="Ramirez L."/>
            <person name="Pisabarro A.G."/>
            <person name="Kuo A."/>
            <person name="Tritt A."/>
            <person name="Lipzen A."/>
            <person name="He G."/>
            <person name="Yan M."/>
            <person name="Ng V."/>
            <person name="Cullen D."/>
            <person name="Martin F."/>
            <person name="Rosso M.-N."/>
            <person name="Henrissat B."/>
            <person name="Hibbett D."/>
            <person name="Martinez A.T."/>
            <person name="Grigoriev I.V."/>
        </authorList>
    </citation>
    <scope>NUCLEOTIDE SEQUENCE</scope>
    <source>
        <strain evidence="1">AH 40177</strain>
    </source>
</reference>
<dbReference type="OrthoDB" id="3005567at2759"/>
<dbReference type="InterPro" id="IPR032675">
    <property type="entry name" value="LRR_dom_sf"/>
</dbReference>
<comment type="caution">
    <text evidence="1">The sequence shown here is derived from an EMBL/GenBank/DDBJ whole genome shotgun (WGS) entry which is preliminary data.</text>
</comment>
<keyword evidence="2" id="KW-1185">Reference proteome</keyword>
<dbReference type="AlphaFoldDB" id="A0A9P5UGI8"/>
<evidence type="ECO:0000313" key="1">
    <source>
        <dbReference type="EMBL" id="KAF9078499.1"/>
    </source>
</evidence>
<accession>A0A9P5UGI8</accession>
<dbReference type="Proteomes" id="UP000772434">
    <property type="component" value="Unassembled WGS sequence"/>
</dbReference>
<name>A0A9P5UGI8_9AGAR</name>
<dbReference type="Gene3D" id="3.80.10.10">
    <property type="entry name" value="Ribonuclease Inhibitor"/>
    <property type="match status" value="1"/>
</dbReference>
<protein>
    <recommendedName>
        <fullName evidence="3">F-box domain-containing protein</fullName>
    </recommendedName>
</protein>
<evidence type="ECO:0000313" key="2">
    <source>
        <dbReference type="Proteomes" id="UP000772434"/>
    </source>
</evidence>
<organism evidence="1 2">
    <name type="scientific">Rhodocollybia butyracea</name>
    <dbReference type="NCBI Taxonomy" id="206335"/>
    <lineage>
        <taxon>Eukaryota</taxon>
        <taxon>Fungi</taxon>
        <taxon>Dikarya</taxon>
        <taxon>Basidiomycota</taxon>
        <taxon>Agaricomycotina</taxon>
        <taxon>Agaricomycetes</taxon>
        <taxon>Agaricomycetidae</taxon>
        <taxon>Agaricales</taxon>
        <taxon>Marasmiineae</taxon>
        <taxon>Omphalotaceae</taxon>
        <taxon>Rhodocollybia</taxon>
    </lineage>
</organism>